<feature type="binding site" evidence="5">
    <location>
        <position position="82"/>
    </location>
    <ligand>
        <name>(2E)-4-hydroxy-3-methylbut-2-enyl diphosphate</name>
        <dbReference type="ChEBI" id="CHEBI:128753"/>
    </ligand>
</feature>
<gene>
    <name evidence="5 6" type="primary">ispH</name>
    <name evidence="6" type="ORF">DWY25_00485</name>
</gene>
<proteinExistence type="inferred from homology"/>
<dbReference type="EC" id="1.17.7.4" evidence="5"/>
<dbReference type="GO" id="GO:0050992">
    <property type="term" value="P:dimethylallyl diphosphate biosynthetic process"/>
    <property type="evidence" value="ECO:0007669"/>
    <property type="project" value="UniProtKB-UniRule"/>
</dbReference>
<feature type="binding site" evidence="5">
    <location>
        <position position="82"/>
    </location>
    <ligand>
        <name>isopentenyl diphosphate</name>
        <dbReference type="ChEBI" id="CHEBI:128769"/>
    </ligand>
</feature>
<dbReference type="Proteomes" id="UP000284178">
    <property type="component" value="Unassembled WGS sequence"/>
</dbReference>
<dbReference type="EMBL" id="QRUP01000001">
    <property type="protein sequence ID" value="RGR76803.1"/>
    <property type="molecule type" value="Genomic_DNA"/>
</dbReference>
<feature type="binding site" evidence="5">
    <location>
        <position position="82"/>
    </location>
    <ligand>
        <name>dimethylallyl diphosphate</name>
        <dbReference type="ChEBI" id="CHEBI:57623"/>
    </ligand>
</feature>
<feature type="active site" description="Proton donor" evidence="5">
    <location>
        <position position="134"/>
    </location>
</feature>
<dbReference type="GeneID" id="83013886"/>
<comment type="cofactor">
    <cofactor evidence="5">
        <name>[4Fe-4S] cluster</name>
        <dbReference type="ChEBI" id="CHEBI:49883"/>
    </cofactor>
    <text evidence="5">Binds 1 [4Fe-4S] cluster per subunit.</text>
</comment>
<dbReference type="Gene3D" id="3.40.1010.20">
    <property type="entry name" value="4-hydroxy-3-methylbut-2-enyl diphosphate reductase, catalytic domain"/>
    <property type="match status" value="2"/>
</dbReference>
<feature type="binding site" evidence="5">
    <location>
        <position position="270"/>
    </location>
    <ligand>
        <name>(2E)-4-hydroxy-3-methylbut-2-enyl diphosphate</name>
        <dbReference type="ChEBI" id="CHEBI:128753"/>
    </ligand>
</feature>
<dbReference type="UniPathway" id="UPA00059">
    <property type="reaction ID" value="UER00105"/>
</dbReference>
<feature type="binding site" evidence="5">
    <location>
        <position position="42"/>
    </location>
    <ligand>
        <name>isopentenyl diphosphate</name>
        <dbReference type="ChEBI" id="CHEBI:128769"/>
    </ligand>
</feature>
<feature type="binding site" evidence="5">
    <location>
        <position position="12"/>
    </location>
    <ligand>
        <name>[4Fe-4S] cluster</name>
        <dbReference type="ChEBI" id="CHEBI:49883"/>
    </ligand>
</feature>
<comment type="pathway">
    <text evidence="5">Isoprenoid biosynthesis; dimethylallyl diphosphate biosynthesis; dimethylallyl diphosphate from (2E)-4-hydroxy-3-methylbutenyl diphosphate: step 1/1.</text>
</comment>
<sequence>MEIIPVIPRGYCKGVTQAIALARKTARENPGVPITMLGMIVHNRYVVDALQLDHIRCVEQAGKTRLELLDEVNEGIVIFTAHGISEEVAEKARQKGLTCVDASCSDVKETQRLVRQAIDEGADVLYIGKRNHPEAEAVLAISPRVHPVYDQDSLAALSLDNSKILVTNQTTMSVLEIGRLMDQIRVRYPHARFEKEICNATRIRQEAIQKLENVDLLIVVGDPQSNNSNKLKDIAIQSGIPEVLLIETVRQLKPQDYLGRERIAVTSGASTPTYLTQQVIGYLNEVAQGNTPEYPDIELDKLL</sequence>
<feature type="binding site" evidence="5">
    <location>
        <position position="132"/>
    </location>
    <ligand>
        <name>dimethylallyl diphosphate</name>
        <dbReference type="ChEBI" id="CHEBI:57623"/>
    </ligand>
</feature>
<keyword evidence="5 6" id="KW-0560">Oxidoreductase</keyword>
<comment type="catalytic activity">
    <reaction evidence="5">
        <text>isopentenyl diphosphate + 2 oxidized [2Fe-2S]-[ferredoxin] + H2O = (2E)-4-hydroxy-3-methylbut-2-enyl diphosphate + 2 reduced [2Fe-2S]-[ferredoxin] + 2 H(+)</text>
        <dbReference type="Rhea" id="RHEA:24488"/>
        <dbReference type="Rhea" id="RHEA-COMP:10000"/>
        <dbReference type="Rhea" id="RHEA-COMP:10001"/>
        <dbReference type="ChEBI" id="CHEBI:15377"/>
        <dbReference type="ChEBI" id="CHEBI:15378"/>
        <dbReference type="ChEBI" id="CHEBI:33737"/>
        <dbReference type="ChEBI" id="CHEBI:33738"/>
        <dbReference type="ChEBI" id="CHEBI:128753"/>
        <dbReference type="ChEBI" id="CHEBI:128769"/>
        <dbReference type="EC" id="1.17.7.4"/>
    </reaction>
</comment>
<evidence type="ECO:0000256" key="3">
    <source>
        <dbReference type="ARBA" id="ARBA00023004"/>
    </source>
</evidence>
<dbReference type="GO" id="GO:0046872">
    <property type="term" value="F:metal ion binding"/>
    <property type="evidence" value="ECO:0007669"/>
    <property type="project" value="UniProtKB-KW"/>
</dbReference>
<keyword evidence="2 5" id="KW-0479">Metal-binding</keyword>
<protein>
    <recommendedName>
        <fullName evidence="5">4-hydroxy-3-methylbut-2-enyl diphosphate reductase</fullName>
        <shortName evidence="5">HMBPP reductase</shortName>
        <ecNumber evidence="5">1.17.7.4</ecNumber>
    </recommendedName>
</protein>
<feature type="binding site" evidence="5">
    <location>
        <position position="132"/>
    </location>
    <ligand>
        <name>isopentenyl diphosphate</name>
        <dbReference type="ChEBI" id="CHEBI:128769"/>
    </ligand>
</feature>
<keyword evidence="5" id="KW-0414">Isoprene biosynthesis</keyword>
<comment type="caution">
    <text evidence="6">The sequence shown here is derived from an EMBL/GenBank/DDBJ whole genome shotgun (WGS) entry which is preliminary data.</text>
</comment>
<dbReference type="Pfam" id="PF02401">
    <property type="entry name" value="LYTB"/>
    <property type="match status" value="1"/>
</dbReference>
<evidence type="ECO:0000256" key="4">
    <source>
        <dbReference type="ARBA" id="ARBA00023014"/>
    </source>
</evidence>
<evidence type="ECO:0000313" key="6">
    <source>
        <dbReference type="EMBL" id="RGR76803.1"/>
    </source>
</evidence>
<dbReference type="InterPro" id="IPR003451">
    <property type="entry name" value="LytB/IspH"/>
</dbReference>
<feature type="binding site" evidence="5">
    <location>
        <position position="132"/>
    </location>
    <ligand>
        <name>(2E)-4-hydroxy-3-methylbut-2-enyl diphosphate</name>
        <dbReference type="ChEBI" id="CHEBI:128753"/>
    </ligand>
</feature>
<comment type="caution">
    <text evidence="5">Lacks conserved residue(s) required for the propagation of feature annotation.</text>
</comment>
<evidence type="ECO:0000256" key="2">
    <source>
        <dbReference type="ARBA" id="ARBA00022723"/>
    </source>
</evidence>
<feature type="binding site" evidence="5">
    <location>
        <position position="225"/>
    </location>
    <ligand>
        <name>(2E)-4-hydroxy-3-methylbut-2-enyl diphosphate</name>
        <dbReference type="ChEBI" id="CHEBI:128753"/>
    </ligand>
</feature>
<dbReference type="AlphaFoldDB" id="A0A412G694"/>
<dbReference type="PANTHER" id="PTHR30426:SF0">
    <property type="entry name" value="4-HYDROXY-3-METHYLBUT-2-ENYL DIPHOSPHATE REDUCTASE"/>
    <property type="match status" value="1"/>
</dbReference>
<feature type="binding site" evidence="5">
    <location>
        <position position="42"/>
    </location>
    <ligand>
        <name>dimethylallyl diphosphate</name>
        <dbReference type="ChEBI" id="CHEBI:57623"/>
    </ligand>
</feature>
<dbReference type="GO" id="GO:0051745">
    <property type="term" value="F:4-hydroxy-3-methylbut-2-enyl diphosphate reductase activity"/>
    <property type="evidence" value="ECO:0007669"/>
    <property type="project" value="UniProtKB-UniRule"/>
</dbReference>
<name>A0A412G694_9FIRM</name>
<comment type="catalytic activity">
    <reaction evidence="5">
        <text>dimethylallyl diphosphate + 2 oxidized [2Fe-2S]-[ferredoxin] + H2O = (2E)-4-hydroxy-3-methylbut-2-enyl diphosphate + 2 reduced [2Fe-2S]-[ferredoxin] + 2 H(+)</text>
        <dbReference type="Rhea" id="RHEA:24825"/>
        <dbReference type="Rhea" id="RHEA-COMP:10000"/>
        <dbReference type="Rhea" id="RHEA-COMP:10001"/>
        <dbReference type="ChEBI" id="CHEBI:15377"/>
        <dbReference type="ChEBI" id="CHEBI:15378"/>
        <dbReference type="ChEBI" id="CHEBI:33737"/>
        <dbReference type="ChEBI" id="CHEBI:33738"/>
        <dbReference type="ChEBI" id="CHEBI:57623"/>
        <dbReference type="ChEBI" id="CHEBI:128753"/>
        <dbReference type="EC" id="1.17.7.4"/>
    </reaction>
</comment>
<feature type="binding site" evidence="5">
    <location>
        <position position="270"/>
    </location>
    <ligand>
        <name>dimethylallyl diphosphate</name>
        <dbReference type="ChEBI" id="CHEBI:57623"/>
    </ligand>
</feature>
<evidence type="ECO:0000313" key="7">
    <source>
        <dbReference type="Proteomes" id="UP000284178"/>
    </source>
</evidence>
<feature type="binding site" evidence="5">
    <location>
        <position position="170"/>
    </location>
    <ligand>
        <name>(2E)-4-hydroxy-3-methylbut-2-enyl diphosphate</name>
        <dbReference type="ChEBI" id="CHEBI:128753"/>
    </ligand>
</feature>
<accession>A0A412G694</accession>
<dbReference type="GO" id="GO:0016114">
    <property type="term" value="P:terpenoid biosynthetic process"/>
    <property type="evidence" value="ECO:0007669"/>
    <property type="project" value="UniProtKB-UniRule"/>
</dbReference>
<feature type="binding site" evidence="5">
    <location>
        <position position="270"/>
    </location>
    <ligand>
        <name>isopentenyl diphosphate</name>
        <dbReference type="ChEBI" id="CHEBI:128769"/>
    </ligand>
</feature>
<evidence type="ECO:0000256" key="5">
    <source>
        <dbReference type="HAMAP-Rule" id="MF_00191"/>
    </source>
</evidence>
<organism evidence="6 7">
    <name type="scientific">Holdemania filiformis</name>
    <dbReference type="NCBI Taxonomy" id="61171"/>
    <lineage>
        <taxon>Bacteria</taxon>
        <taxon>Bacillati</taxon>
        <taxon>Bacillota</taxon>
        <taxon>Erysipelotrichia</taxon>
        <taxon>Erysipelotrichales</taxon>
        <taxon>Erysipelotrichaceae</taxon>
        <taxon>Holdemania</taxon>
    </lineage>
</organism>
<dbReference type="CDD" id="cd13944">
    <property type="entry name" value="lytB_ispH"/>
    <property type="match status" value="1"/>
</dbReference>
<dbReference type="GO" id="GO:0019288">
    <property type="term" value="P:isopentenyl diphosphate biosynthetic process, methylerythritol 4-phosphate pathway"/>
    <property type="evidence" value="ECO:0007669"/>
    <property type="project" value="UniProtKB-UniRule"/>
</dbReference>
<comment type="pathway">
    <text evidence="5">Isoprenoid biosynthesis; isopentenyl diphosphate biosynthesis via DXP pathway; isopentenyl diphosphate from 1-deoxy-D-xylulose 5-phosphate: step 6/6.</text>
</comment>
<feature type="binding site" evidence="5">
    <location>
        <position position="225"/>
    </location>
    <ligand>
        <name>isopentenyl diphosphate</name>
        <dbReference type="ChEBI" id="CHEBI:128769"/>
    </ligand>
</feature>
<dbReference type="Gene3D" id="3.40.50.11270">
    <property type="match status" value="1"/>
</dbReference>
<comment type="function">
    <text evidence="5">Catalyzes the conversion of 1-hydroxy-2-methyl-2-(E)-butenyl 4-diphosphate (HMBPP) into a mixture of isopentenyl diphosphate (IPP) and dimethylallyl diphosphate (DMAPP). Acts in the terminal step of the DOXP/MEP pathway for isoprenoid precursor biosynthesis.</text>
</comment>
<dbReference type="RefSeq" id="WP_117892320.1">
    <property type="nucleotide sequence ID" value="NZ_CABJCV010000001.1"/>
</dbReference>
<feature type="binding site" evidence="5">
    <location>
        <position position="42"/>
    </location>
    <ligand>
        <name>(2E)-4-hydroxy-3-methylbut-2-enyl diphosphate</name>
        <dbReference type="ChEBI" id="CHEBI:128753"/>
    </ligand>
</feature>
<evidence type="ECO:0000256" key="1">
    <source>
        <dbReference type="ARBA" id="ARBA00022485"/>
    </source>
</evidence>
<dbReference type="GO" id="GO:0051539">
    <property type="term" value="F:4 iron, 4 sulfur cluster binding"/>
    <property type="evidence" value="ECO:0007669"/>
    <property type="project" value="UniProtKB-UniRule"/>
</dbReference>
<dbReference type="PANTHER" id="PTHR30426">
    <property type="entry name" value="4-HYDROXY-3-METHYLBUT-2-ENYL DIPHOSPHATE REDUCTASE"/>
    <property type="match status" value="1"/>
</dbReference>
<keyword evidence="1 5" id="KW-0004">4Fe-4S</keyword>
<comment type="similarity">
    <text evidence="5">Belongs to the IspH family.</text>
</comment>
<feature type="binding site" evidence="5">
    <location>
        <position position="104"/>
    </location>
    <ligand>
        <name>[4Fe-4S] cluster</name>
        <dbReference type="ChEBI" id="CHEBI:49883"/>
    </ligand>
</feature>
<feature type="binding site" evidence="5">
    <location>
        <position position="225"/>
    </location>
    <ligand>
        <name>dimethylallyl diphosphate</name>
        <dbReference type="ChEBI" id="CHEBI:57623"/>
    </ligand>
</feature>
<feature type="binding site" evidence="5">
    <location>
        <position position="227"/>
    </location>
    <ligand>
        <name>isopentenyl diphosphate</name>
        <dbReference type="ChEBI" id="CHEBI:128769"/>
    </ligand>
</feature>
<dbReference type="HAMAP" id="MF_00191">
    <property type="entry name" value="IspH"/>
    <property type="match status" value="1"/>
</dbReference>
<reference evidence="6 7" key="1">
    <citation type="submission" date="2018-08" db="EMBL/GenBank/DDBJ databases">
        <title>A genome reference for cultivated species of the human gut microbiota.</title>
        <authorList>
            <person name="Zou Y."/>
            <person name="Xue W."/>
            <person name="Luo G."/>
        </authorList>
    </citation>
    <scope>NUCLEOTIDE SEQUENCE [LARGE SCALE GENOMIC DNA]</scope>
    <source>
        <strain evidence="6 7">AF24-29</strain>
    </source>
</reference>
<feature type="binding site" evidence="5">
    <location>
        <position position="227"/>
    </location>
    <ligand>
        <name>(2E)-4-hydroxy-3-methylbut-2-enyl diphosphate</name>
        <dbReference type="ChEBI" id="CHEBI:128753"/>
    </ligand>
</feature>
<keyword evidence="7" id="KW-1185">Reference proteome</keyword>
<keyword evidence="3 5" id="KW-0408">Iron</keyword>
<feature type="binding site" evidence="5">
    <location>
        <position position="227"/>
    </location>
    <ligand>
        <name>dimethylallyl diphosphate</name>
        <dbReference type="ChEBI" id="CHEBI:57623"/>
    </ligand>
</feature>
<dbReference type="UniPathway" id="UPA00056">
    <property type="reaction ID" value="UER00097"/>
</dbReference>
<keyword evidence="4 5" id="KW-0411">Iron-sulfur</keyword>
<dbReference type="NCBIfam" id="TIGR00216">
    <property type="entry name" value="ispH_lytB"/>
    <property type="match status" value="1"/>
</dbReference>
<feature type="binding site" evidence="5">
    <location>
        <position position="198"/>
    </location>
    <ligand>
        <name>[4Fe-4S] cluster</name>
        <dbReference type="ChEBI" id="CHEBI:49883"/>
    </ligand>
</feature>